<keyword evidence="3" id="KW-1185">Reference proteome</keyword>
<comment type="caution">
    <text evidence="2">The sequence shown here is derived from an EMBL/GenBank/DDBJ whole genome shotgun (WGS) entry which is preliminary data.</text>
</comment>
<sequence length="90" mass="9843">MYSVMDEFQKKTFVAHLLTSNQINSESSELSTVVVLFESESNGELRISKNDDRPVCGERGGGANDANTDDDDDDDDGKPTTTLPLIKSET</sequence>
<dbReference type="AlphaFoldDB" id="A0A922L6A3"/>
<evidence type="ECO:0000256" key="1">
    <source>
        <dbReference type="SAM" id="MobiDB-lite"/>
    </source>
</evidence>
<evidence type="ECO:0000313" key="2">
    <source>
        <dbReference type="EMBL" id="KAH9511478.1"/>
    </source>
</evidence>
<proteinExistence type="predicted"/>
<name>A0A922L6A3_DERFA</name>
<reference evidence="2" key="2">
    <citation type="journal article" date="2022" name="Res Sq">
        <title>Comparative Genomics Reveals Insights into the Divergent Evolution of Astigmatic Mites and Household Pest Adaptations.</title>
        <authorList>
            <person name="Xiong Q."/>
            <person name="Wan A.T.-Y."/>
            <person name="Liu X.-Y."/>
            <person name="Fung C.S.-H."/>
            <person name="Xiao X."/>
            <person name="Malainual N."/>
            <person name="Hou J."/>
            <person name="Wang L."/>
            <person name="Wang M."/>
            <person name="Yang K."/>
            <person name="Cui Y."/>
            <person name="Leung E."/>
            <person name="Nong W."/>
            <person name="Shin S.-K."/>
            <person name="Au S."/>
            <person name="Jeong K.Y."/>
            <person name="Chew F.T."/>
            <person name="Hui J."/>
            <person name="Leung T.F."/>
            <person name="Tungtrongchitr A."/>
            <person name="Zhong N."/>
            <person name="Liu Z."/>
            <person name="Tsui S."/>
        </authorList>
    </citation>
    <scope>NUCLEOTIDE SEQUENCE</scope>
    <source>
        <strain evidence="2">Derf</strain>
        <tissue evidence="2">Whole organism</tissue>
    </source>
</reference>
<dbReference type="EMBL" id="ASGP02000004">
    <property type="protein sequence ID" value="KAH9511478.1"/>
    <property type="molecule type" value="Genomic_DNA"/>
</dbReference>
<feature type="compositionally biased region" description="Acidic residues" evidence="1">
    <location>
        <begin position="67"/>
        <end position="76"/>
    </location>
</feature>
<accession>A0A922L6A3</accession>
<organism evidence="2 3">
    <name type="scientific">Dermatophagoides farinae</name>
    <name type="common">American house dust mite</name>
    <dbReference type="NCBI Taxonomy" id="6954"/>
    <lineage>
        <taxon>Eukaryota</taxon>
        <taxon>Metazoa</taxon>
        <taxon>Ecdysozoa</taxon>
        <taxon>Arthropoda</taxon>
        <taxon>Chelicerata</taxon>
        <taxon>Arachnida</taxon>
        <taxon>Acari</taxon>
        <taxon>Acariformes</taxon>
        <taxon>Sarcoptiformes</taxon>
        <taxon>Astigmata</taxon>
        <taxon>Psoroptidia</taxon>
        <taxon>Analgoidea</taxon>
        <taxon>Pyroglyphidae</taxon>
        <taxon>Dermatophagoidinae</taxon>
        <taxon>Dermatophagoides</taxon>
    </lineage>
</organism>
<reference evidence="2" key="1">
    <citation type="submission" date="2013-05" db="EMBL/GenBank/DDBJ databases">
        <authorList>
            <person name="Yim A.K.Y."/>
            <person name="Chan T.F."/>
            <person name="Ji K.M."/>
            <person name="Liu X.Y."/>
            <person name="Zhou J.W."/>
            <person name="Li R.Q."/>
            <person name="Yang K.Y."/>
            <person name="Li J."/>
            <person name="Li M."/>
            <person name="Law P.T.W."/>
            <person name="Wu Y.L."/>
            <person name="Cai Z.L."/>
            <person name="Qin H."/>
            <person name="Bao Y."/>
            <person name="Leung R.K.K."/>
            <person name="Ng P.K.S."/>
            <person name="Zou J."/>
            <person name="Zhong X.J."/>
            <person name="Ran P.X."/>
            <person name="Zhong N.S."/>
            <person name="Liu Z.G."/>
            <person name="Tsui S.K.W."/>
        </authorList>
    </citation>
    <scope>NUCLEOTIDE SEQUENCE</scope>
    <source>
        <strain evidence="2">Derf</strain>
        <tissue evidence="2">Whole organism</tissue>
    </source>
</reference>
<feature type="compositionally biased region" description="Basic and acidic residues" evidence="1">
    <location>
        <begin position="46"/>
        <end position="56"/>
    </location>
</feature>
<dbReference type="Proteomes" id="UP000790347">
    <property type="component" value="Unassembled WGS sequence"/>
</dbReference>
<feature type="region of interest" description="Disordered" evidence="1">
    <location>
        <begin position="41"/>
        <end position="90"/>
    </location>
</feature>
<evidence type="ECO:0000313" key="3">
    <source>
        <dbReference type="Proteomes" id="UP000790347"/>
    </source>
</evidence>
<protein>
    <submittedName>
        <fullName evidence="2">Uncharacterized protein</fullName>
    </submittedName>
</protein>
<gene>
    <name evidence="2" type="ORF">DERF_009937</name>
</gene>